<dbReference type="PANTHER" id="PTHR32071:SF117">
    <property type="entry name" value="PTS-DEPENDENT DIHYDROXYACETONE KINASE OPERON REGULATORY PROTEIN-RELATED"/>
    <property type="match status" value="1"/>
</dbReference>
<dbReference type="InterPro" id="IPR025944">
    <property type="entry name" value="Sigma_54_int_dom_CS"/>
</dbReference>
<evidence type="ECO:0000256" key="3">
    <source>
        <dbReference type="ARBA" id="ARBA00015308"/>
    </source>
</evidence>
<proteinExistence type="predicted"/>
<dbReference type="GO" id="GO:0005524">
    <property type="term" value="F:ATP binding"/>
    <property type="evidence" value="ECO:0007669"/>
    <property type="project" value="UniProtKB-KW"/>
</dbReference>
<dbReference type="InterPro" id="IPR027417">
    <property type="entry name" value="P-loop_NTPase"/>
</dbReference>
<evidence type="ECO:0000256" key="1">
    <source>
        <dbReference type="ARBA" id="ARBA00002167"/>
    </source>
</evidence>
<feature type="region of interest" description="Disordered" evidence="13">
    <location>
        <begin position="476"/>
        <end position="504"/>
    </location>
</feature>
<dbReference type="GO" id="GO:0043565">
    <property type="term" value="F:sequence-specific DNA binding"/>
    <property type="evidence" value="ECO:0007669"/>
    <property type="project" value="InterPro"/>
</dbReference>
<dbReference type="PANTHER" id="PTHR32071">
    <property type="entry name" value="TRANSCRIPTIONAL REGULATORY PROTEIN"/>
    <property type="match status" value="1"/>
</dbReference>
<dbReference type="Pfam" id="PF25601">
    <property type="entry name" value="AAA_lid_14"/>
    <property type="match status" value="1"/>
</dbReference>
<evidence type="ECO:0000256" key="5">
    <source>
        <dbReference type="ARBA" id="ARBA00022840"/>
    </source>
</evidence>
<evidence type="ECO:0000256" key="11">
    <source>
        <dbReference type="ARBA" id="ARBA00023231"/>
    </source>
</evidence>
<protein>
    <recommendedName>
        <fullName evidence="3 12">Nif-specific regulatory protein</fullName>
    </recommendedName>
</protein>
<evidence type="ECO:0000313" key="16">
    <source>
        <dbReference type="Proteomes" id="UP000262371"/>
    </source>
</evidence>
<dbReference type="SUPFAM" id="SSF55781">
    <property type="entry name" value="GAF domain-like"/>
    <property type="match status" value="1"/>
</dbReference>
<dbReference type="SUPFAM" id="SSF52540">
    <property type="entry name" value="P-loop containing nucleoside triphosphate hydrolases"/>
    <property type="match status" value="1"/>
</dbReference>
<evidence type="ECO:0000256" key="7">
    <source>
        <dbReference type="ARBA" id="ARBA00023015"/>
    </source>
</evidence>
<dbReference type="Gene3D" id="1.10.8.60">
    <property type="match status" value="1"/>
</dbReference>
<dbReference type="OrthoDB" id="9770562at2"/>
<keyword evidence="5" id="KW-0067">ATP-binding</keyword>
<dbReference type="NCBIfam" id="TIGR01817">
    <property type="entry name" value="nifA"/>
    <property type="match status" value="1"/>
</dbReference>
<dbReference type="InterPro" id="IPR029016">
    <property type="entry name" value="GAF-like_dom_sf"/>
</dbReference>
<dbReference type="Gene3D" id="1.10.10.60">
    <property type="entry name" value="Homeodomain-like"/>
    <property type="match status" value="1"/>
</dbReference>
<dbReference type="InterPro" id="IPR002078">
    <property type="entry name" value="Sigma_54_int"/>
</dbReference>
<dbReference type="InterPro" id="IPR010113">
    <property type="entry name" value="Nif-specific_regulatory_prot"/>
</dbReference>
<comment type="caution">
    <text evidence="15">The sequence shown here is derived from an EMBL/GenBank/DDBJ whole genome shotgun (WGS) entry which is preliminary data.</text>
</comment>
<dbReference type="Proteomes" id="UP000262371">
    <property type="component" value="Unassembled WGS sequence"/>
</dbReference>
<keyword evidence="8 12" id="KW-0238">DNA-binding</keyword>
<dbReference type="SMART" id="SM00382">
    <property type="entry name" value="AAA"/>
    <property type="match status" value="1"/>
</dbReference>
<dbReference type="EMBL" id="QUWV01000071">
    <property type="protein sequence ID" value="RFD19840.1"/>
    <property type="molecule type" value="Genomic_DNA"/>
</dbReference>
<gene>
    <name evidence="15" type="primary">nifA</name>
    <name evidence="15" type="ORF">DY926_09450</name>
</gene>
<evidence type="ECO:0000256" key="13">
    <source>
        <dbReference type="SAM" id="MobiDB-lite"/>
    </source>
</evidence>
<dbReference type="InterPro" id="IPR003018">
    <property type="entry name" value="GAF"/>
</dbReference>
<accession>A0A371Z014</accession>
<keyword evidence="16" id="KW-1185">Reference proteome</keyword>
<feature type="domain" description="Sigma-54 factor interaction" evidence="14">
    <location>
        <begin position="217"/>
        <end position="445"/>
    </location>
</feature>
<evidence type="ECO:0000256" key="2">
    <source>
        <dbReference type="ARBA" id="ARBA00011135"/>
    </source>
</evidence>
<keyword evidence="7 12" id="KW-0805">Transcription regulation</keyword>
<dbReference type="PRINTS" id="PR01590">
    <property type="entry name" value="HTHFIS"/>
</dbReference>
<dbReference type="InterPro" id="IPR025943">
    <property type="entry name" value="Sigma_54_int_dom_ATP-bd_2"/>
</dbReference>
<dbReference type="GO" id="GO:0009399">
    <property type="term" value="P:nitrogen fixation"/>
    <property type="evidence" value="ECO:0007669"/>
    <property type="project" value="UniProtKB-UniRule"/>
</dbReference>
<dbReference type="InterPro" id="IPR058031">
    <property type="entry name" value="AAA_lid_NorR"/>
</dbReference>
<organism evidence="15 16">
    <name type="scientific">Komagataeibacter melaceti</name>
    <dbReference type="NCBI Taxonomy" id="2766577"/>
    <lineage>
        <taxon>Bacteria</taxon>
        <taxon>Pseudomonadati</taxon>
        <taxon>Pseudomonadota</taxon>
        <taxon>Alphaproteobacteria</taxon>
        <taxon>Acetobacterales</taxon>
        <taxon>Acetobacteraceae</taxon>
        <taxon>Komagataeibacter</taxon>
    </lineage>
</organism>
<evidence type="ECO:0000256" key="4">
    <source>
        <dbReference type="ARBA" id="ARBA00022741"/>
    </source>
</evidence>
<dbReference type="PROSITE" id="PS00675">
    <property type="entry name" value="SIGMA54_INTERACT_1"/>
    <property type="match status" value="1"/>
</dbReference>
<dbReference type="Gene3D" id="3.40.50.300">
    <property type="entry name" value="P-loop containing nucleotide triphosphate hydrolases"/>
    <property type="match status" value="1"/>
</dbReference>
<dbReference type="GO" id="GO:0000160">
    <property type="term" value="P:phosphorelay signal transduction system"/>
    <property type="evidence" value="ECO:0007669"/>
    <property type="project" value="UniProtKB-UniRule"/>
</dbReference>
<keyword evidence="6 12" id="KW-0902">Two-component regulatory system</keyword>
<dbReference type="InterPro" id="IPR003593">
    <property type="entry name" value="AAA+_ATPase"/>
</dbReference>
<evidence type="ECO:0000313" key="15">
    <source>
        <dbReference type="EMBL" id="RFD19840.1"/>
    </source>
</evidence>
<dbReference type="RefSeq" id="WP_116703147.1">
    <property type="nucleotide sequence ID" value="NZ_QUWV01000071.1"/>
</dbReference>
<evidence type="ECO:0000256" key="12">
    <source>
        <dbReference type="RuleBase" id="RU368029"/>
    </source>
</evidence>
<evidence type="ECO:0000259" key="14">
    <source>
        <dbReference type="PROSITE" id="PS50045"/>
    </source>
</evidence>
<dbReference type="PROSITE" id="PS50045">
    <property type="entry name" value="SIGMA54_INTERACT_4"/>
    <property type="match status" value="1"/>
</dbReference>
<comment type="subunit">
    <text evidence="2 12">Interacts with sigma-54.</text>
</comment>
<keyword evidence="10 12" id="KW-0804">Transcription</keyword>
<dbReference type="AlphaFoldDB" id="A0A371Z014"/>
<name>A0A371Z014_9PROT</name>
<dbReference type="InterPro" id="IPR002197">
    <property type="entry name" value="HTH_Fis"/>
</dbReference>
<sequence length="587" mass="63542">MPADHIPCRPVNMAGQSTWAERALFGLHEISKILCAPTETSGIIKSVLTILENFVDMNNAAVVLFDEAENNDTVISTYADPVAARTYVGSMPEQAIGQIVTSQQPLLVPDVALDMKYGFARAPAWEVGPGRIGIIGVPIISREQVVGVLILDRPAIAQDSVVGSIDVSLLSMVAGLMGQMLRLHRLVQRDRERLMKDVAHERKALTEGEESGNDFGIVGNSPALRAVLKKIEIVARSNVTVLLRGESGTGKELFARAIHMASPRQNKPFVKLNCAALPESVLESELFGHEKGAFTGALNQRKGRFELADGGTLFMDEIGEISPSFQAKLLRVLQDGEFERVGGTRTLKVNVRIVTATNRNLEEAVSKGRFRADLYYRLSVIPIFLPALRERMSDIPLLAEEFLRRFNESNHTDLSIDPTGVDVLTACYFPGNVRELENCIRRTATLAQGDVITAQDFACRSDGCLSSIFWRNPTPASSLPGPQLAQDSTGTVDKDTVPAPPPPVPSLPVDEVVAAPAASSAPDPAATCPSSSVCSAAQGEWSAQREELIEAMETAGWVQAKAARILGLTPRQIGYALRKNGISIKKF</sequence>
<keyword evidence="4" id="KW-0547">Nucleotide-binding</keyword>
<evidence type="ECO:0000256" key="9">
    <source>
        <dbReference type="ARBA" id="ARBA00023159"/>
    </source>
</evidence>
<dbReference type="Pfam" id="PF00158">
    <property type="entry name" value="Sigma54_activat"/>
    <property type="match status" value="1"/>
</dbReference>
<dbReference type="GO" id="GO:0003700">
    <property type="term" value="F:DNA-binding transcription factor activity"/>
    <property type="evidence" value="ECO:0007669"/>
    <property type="project" value="UniProtKB-UniRule"/>
</dbReference>
<dbReference type="Pfam" id="PF13185">
    <property type="entry name" value="GAF_2"/>
    <property type="match status" value="1"/>
</dbReference>
<dbReference type="FunFam" id="3.40.50.300:FF:000006">
    <property type="entry name" value="DNA-binding transcriptional regulator NtrC"/>
    <property type="match status" value="1"/>
</dbReference>
<dbReference type="Pfam" id="PF02954">
    <property type="entry name" value="HTH_8"/>
    <property type="match status" value="1"/>
</dbReference>
<dbReference type="PROSITE" id="PS00688">
    <property type="entry name" value="SIGMA54_INTERACT_3"/>
    <property type="match status" value="1"/>
</dbReference>
<keyword evidence="9 12" id="KW-0010">Activator</keyword>
<evidence type="ECO:0000256" key="8">
    <source>
        <dbReference type="ARBA" id="ARBA00023125"/>
    </source>
</evidence>
<evidence type="ECO:0000256" key="6">
    <source>
        <dbReference type="ARBA" id="ARBA00023012"/>
    </source>
</evidence>
<comment type="function">
    <text evidence="1 12">Required for activation of most nif operons, which are directly involved in nitrogen fixation.</text>
</comment>
<reference evidence="15 16" key="1">
    <citation type="submission" date="2018-08" db="EMBL/GenBank/DDBJ databases">
        <title>Komagataeibacter sp. AV 382.</title>
        <authorList>
            <person name="Skraban J."/>
            <person name="Trcek J."/>
        </authorList>
    </citation>
    <scope>NUCLEOTIDE SEQUENCE [LARGE SCALE GENOMIC DNA]</scope>
    <source>
        <strain evidence="15 16">AV 382</strain>
    </source>
</reference>
<evidence type="ECO:0000256" key="10">
    <source>
        <dbReference type="ARBA" id="ARBA00023163"/>
    </source>
</evidence>
<dbReference type="InterPro" id="IPR025662">
    <property type="entry name" value="Sigma_54_int_dom_ATP-bd_1"/>
</dbReference>
<keyword evidence="11 12" id="KW-0535">Nitrogen fixation</keyword>
<dbReference type="Gene3D" id="3.30.450.40">
    <property type="match status" value="1"/>
</dbReference>
<dbReference type="SMART" id="SM00065">
    <property type="entry name" value="GAF"/>
    <property type="match status" value="1"/>
</dbReference>
<dbReference type="CDD" id="cd00009">
    <property type="entry name" value="AAA"/>
    <property type="match status" value="1"/>
</dbReference>
<dbReference type="PROSITE" id="PS00676">
    <property type="entry name" value="SIGMA54_INTERACT_2"/>
    <property type="match status" value="1"/>
</dbReference>